<dbReference type="Proteomes" id="UP000567885">
    <property type="component" value="Unassembled WGS sequence"/>
</dbReference>
<keyword evidence="4" id="KW-1185">Reference proteome</keyword>
<keyword evidence="1" id="KW-0812">Transmembrane</keyword>
<feature type="domain" description="MGAT4 conserved region" evidence="2">
    <location>
        <begin position="84"/>
        <end position="247"/>
    </location>
</feature>
<keyword evidence="1" id="KW-1133">Transmembrane helix</keyword>
<name>A0A8H5X0T9_FUSHE</name>
<dbReference type="OrthoDB" id="2016523at2759"/>
<dbReference type="AlphaFoldDB" id="A0A8H5X0T9"/>
<dbReference type="GO" id="GO:0006506">
    <property type="term" value="P:GPI anchor biosynthetic process"/>
    <property type="evidence" value="ECO:0007669"/>
    <property type="project" value="InterPro"/>
</dbReference>
<dbReference type="CDD" id="cd22189">
    <property type="entry name" value="PGAP4-like_fungal"/>
    <property type="match status" value="1"/>
</dbReference>
<evidence type="ECO:0000256" key="1">
    <source>
        <dbReference type="SAM" id="Phobius"/>
    </source>
</evidence>
<dbReference type="PANTHER" id="PTHR31410">
    <property type="entry name" value="TRANSMEMBRANE PROTEIN 246"/>
    <property type="match status" value="1"/>
</dbReference>
<reference evidence="3 4" key="1">
    <citation type="submission" date="2020-05" db="EMBL/GenBank/DDBJ databases">
        <title>Identification and distribution of gene clusters putatively required for synthesis of sphingolipid metabolism inhibitors in phylogenetically diverse species of the filamentous fungus Fusarium.</title>
        <authorList>
            <person name="Kim H.-S."/>
            <person name="Busman M."/>
            <person name="Brown D.W."/>
            <person name="Divon H."/>
            <person name="Uhlig S."/>
            <person name="Proctor R.H."/>
        </authorList>
    </citation>
    <scope>NUCLEOTIDE SEQUENCE [LARGE SCALE GENOMIC DNA]</scope>
    <source>
        <strain evidence="3 4">NRRL 20693</strain>
    </source>
</reference>
<sequence>MLIPRSRKILAVYASLASVWIILFQLCRLYTYSDPSSFFYDRHRAYQTHYTDTREKEAEDFLALADAETIADVANISLINNDAVTRSKKKQQFCIGVPSVKRDNEQFLPKALASLVQGLSIEERQAIHIVVLLADDNPARNPAFGQTWLSRLADEVLFYGDRSLPDISARYHNITKKQLHGDQGLSRNGRVHRDYATLMATCRDRRSDYFVLIEDDVIAAKYWLKSLSSGLKMLERTANMDDWLYLRLFYSETYLGWNLEEWPIYVMHWLCLYTVVLVLYLLLATFDSVHRAHTLHLKPLAWNVLHLTFWLASFITLYFLAGRLTVAPLPTGVHEMANYGCCAQGLVIPQQHLEGLKSNLETAPDIVAGDSFIEEYADQNQLKKYAITPSILQHVGIQGSSDTKGTKKLTWNFSFERNNDKILK</sequence>
<evidence type="ECO:0000313" key="3">
    <source>
        <dbReference type="EMBL" id="KAF5679156.1"/>
    </source>
</evidence>
<feature type="transmembrane region" description="Helical" evidence="1">
    <location>
        <begin position="262"/>
        <end position="283"/>
    </location>
</feature>
<dbReference type="InterPro" id="IPR029675">
    <property type="entry name" value="PGAP4"/>
</dbReference>
<gene>
    <name evidence="3" type="ORF">FHETE_897</name>
</gene>
<evidence type="ECO:0000313" key="4">
    <source>
        <dbReference type="Proteomes" id="UP000567885"/>
    </source>
</evidence>
<dbReference type="Pfam" id="PF04666">
    <property type="entry name" value="MGAT4_cons"/>
    <property type="match status" value="1"/>
</dbReference>
<dbReference type="EMBL" id="JAAGWQ010000013">
    <property type="protein sequence ID" value="KAF5679156.1"/>
    <property type="molecule type" value="Genomic_DNA"/>
</dbReference>
<dbReference type="GO" id="GO:0000139">
    <property type="term" value="C:Golgi membrane"/>
    <property type="evidence" value="ECO:0007669"/>
    <property type="project" value="InterPro"/>
</dbReference>
<dbReference type="PANTHER" id="PTHR31410:SF1">
    <property type="entry name" value="POST-GPI ATTACHMENT TO PROTEINS FACTOR 4"/>
    <property type="match status" value="1"/>
</dbReference>
<evidence type="ECO:0000259" key="2">
    <source>
        <dbReference type="Pfam" id="PF04666"/>
    </source>
</evidence>
<organism evidence="3 4">
    <name type="scientific">Fusarium heterosporum</name>
    <dbReference type="NCBI Taxonomy" id="42747"/>
    <lineage>
        <taxon>Eukaryota</taxon>
        <taxon>Fungi</taxon>
        <taxon>Dikarya</taxon>
        <taxon>Ascomycota</taxon>
        <taxon>Pezizomycotina</taxon>
        <taxon>Sordariomycetes</taxon>
        <taxon>Hypocreomycetidae</taxon>
        <taxon>Hypocreales</taxon>
        <taxon>Nectriaceae</taxon>
        <taxon>Fusarium</taxon>
        <taxon>Fusarium heterosporum species complex</taxon>
    </lineage>
</organism>
<keyword evidence="1" id="KW-0472">Membrane</keyword>
<accession>A0A8H5X0T9</accession>
<proteinExistence type="predicted"/>
<dbReference type="GO" id="GO:0016757">
    <property type="term" value="F:glycosyltransferase activity"/>
    <property type="evidence" value="ECO:0007669"/>
    <property type="project" value="InterPro"/>
</dbReference>
<comment type="caution">
    <text evidence="3">The sequence shown here is derived from an EMBL/GenBank/DDBJ whole genome shotgun (WGS) entry which is preliminary data.</text>
</comment>
<feature type="transmembrane region" description="Helical" evidence="1">
    <location>
        <begin position="304"/>
        <end position="321"/>
    </location>
</feature>
<dbReference type="InterPro" id="IPR057279">
    <property type="entry name" value="MGAT4"/>
</dbReference>
<protein>
    <recommendedName>
        <fullName evidence="2">MGAT4 conserved region domain-containing protein</fullName>
    </recommendedName>
</protein>